<dbReference type="InterPro" id="IPR002733">
    <property type="entry name" value="AMMECR1_domain"/>
</dbReference>
<dbReference type="STRING" id="1123384.AJ81_00615"/>
<dbReference type="PROSITE" id="PS51112">
    <property type="entry name" value="AMMECR1"/>
    <property type="match status" value="1"/>
</dbReference>
<dbReference type="EMBL" id="CP007141">
    <property type="protein sequence ID" value="AJC72938.1"/>
    <property type="molecule type" value="Genomic_DNA"/>
</dbReference>
<dbReference type="PANTHER" id="PTHR13016">
    <property type="entry name" value="AMMECR1 HOMOLOG"/>
    <property type="match status" value="1"/>
</dbReference>
<dbReference type="Gene3D" id="3.30.700.20">
    <property type="entry name" value="Hypothetical protein ph0010, domain 1"/>
    <property type="match status" value="1"/>
</dbReference>
<keyword evidence="3" id="KW-1185">Reference proteome</keyword>
<evidence type="ECO:0000313" key="2">
    <source>
        <dbReference type="EMBL" id="AJC72938.1"/>
    </source>
</evidence>
<dbReference type="PATRIC" id="fig|1123384.7.peg.117"/>
<protein>
    <recommendedName>
        <fullName evidence="1">AMMECR1 domain-containing protein</fullName>
    </recommendedName>
</protein>
<evidence type="ECO:0000313" key="3">
    <source>
        <dbReference type="Proteomes" id="UP000077469"/>
    </source>
</evidence>
<proteinExistence type="predicted"/>
<gene>
    <name evidence="2" type="ORF">AJ81_00615</name>
</gene>
<dbReference type="AlphaFoldDB" id="A0A0X1KNR1"/>
<dbReference type="PaxDb" id="1123384-AJ81_00615"/>
<name>A0A0X1KNR1_9THEM</name>
<dbReference type="KEGG" id="phy:AJ81_00615"/>
<dbReference type="InterPro" id="IPR036071">
    <property type="entry name" value="AMMECR1_dom_sf"/>
</dbReference>
<dbReference type="InterPro" id="IPR023473">
    <property type="entry name" value="AMMECR1"/>
</dbReference>
<dbReference type="InterPro" id="IPR027623">
    <property type="entry name" value="AmmeMemoSam_A"/>
</dbReference>
<dbReference type="NCBIfam" id="TIGR04335">
    <property type="entry name" value="AmmeMemoSam_A"/>
    <property type="match status" value="1"/>
</dbReference>
<dbReference type="PANTHER" id="PTHR13016:SF0">
    <property type="entry name" value="AMME SYNDROME CANDIDATE GENE 1 PROTEIN"/>
    <property type="match status" value="1"/>
</dbReference>
<evidence type="ECO:0000259" key="1">
    <source>
        <dbReference type="PROSITE" id="PS51112"/>
    </source>
</evidence>
<accession>A0A0X1KNR1</accession>
<reference evidence="2 3" key="1">
    <citation type="submission" date="2014-01" db="EMBL/GenBank/DDBJ databases">
        <title>Genome sequencing of Thermotog hypogea.</title>
        <authorList>
            <person name="Zhang X."/>
            <person name="Alvare G."/>
            <person name="Fristensky B."/>
            <person name="Chen L."/>
            <person name="Suen T."/>
            <person name="Chen Q."/>
            <person name="Ma K."/>
        </authorList>
    </citation>
    <scope>NUCLEOTIDE SEQUENCE [LARGE SCALE GENOMIC DNA]</scope>
    <source>
        <strain evidence="2 3">DSM 11164</strain>
    </source>
</reference>
<dbReference type="Gene3D" id="3.30.1490.150">
    <property type="entry name" value="Hypothetical protein ph0010, domain 2"/>
    <property type="match status" value="1"/>
</dbReference>
<dbReference type="Proteomes" id="UP000077469">
    <property type="component" value="Chromosome"/>
</dbReference>
<organism evidence="2 3">
    <name type="scientific">Pseudothermotoga hypogea DSM 11164 = NBRC 106472</name>
    <dbReference type="NCBI Taxonomy" id="1123384"/>
    <lineage>
        <taxon>Bacteria</taxon>
        <taxon>Thermotogati</taxon>
        <taxon>Thermotogota</taxon>
        <taxon>Thermotogae</taxon>
        <taxon>Thermotogales</taxon>
        <taxon>Thermotogaceae</taxon>
        <taxon>Pseudothermotoga</taxon>
    </lineage>
</organism>
<dbReference type="Pfam" id="PF01871">
    <property type="entry name" value="AMMECR1"/>
    <property type="match status" value="1"/>
</dbReference>
<dbReference type="OrthoDB" id="159752at2"/>
<dbReference type="SUPFAM" id="SSF143447">
    <property type="entry name" value="AMMECR1-like"/>
    <property type="match status" value="1"/>
</dbReference>
<feature type="domain" description="AMMECR1" evidence="1">
    <location>
        <begin position="2"/>
        <end position="174"/>
    </location>
</feature>
<sequence>MKGNHPFVKWAIKSIESYILEKRIVDPIKDGAPQELLKRRAGAFVSLHLLDGSLRGCIGTFMPTKANLALEVRDNAIAAATEDPRFEPLTPDELDEVEVTVDILSEPEKVTELSQLDPKKYGVIVASGYRRGLLLPDLPGVDSVQEQLQIALRKAGISERERFEMYRFTVERYH</sequence>
<dbReference type="InterPro" id="IPR027485">
    <property type="entry name" value="AMMECR1_N"/>
</dbReference>
<dbReference type="RefSeq" id="WP_031503107.1">
    <property type="nucleotide sequence ID" value="NC_022795.1"/>
</dbReference>